<dbReference type="GeneID" id="112047699"/>
<dbReference type="KEGG" id="bany:112047699"/>
<keyword evidence="1" id="KW-1133">Transmembrane helix</keyword>
<evidence type="ECO:0000313" key="2">
    <source>
        <dbReference type="Proteomes" id="UP001652582"/>
    </source>
</evidence>
<evidence type="ECO:0000256" key="1">
    <source>
        <dbReference type="SAM" id="Phobius"/>
    </source>
</evidence>
<reference evidence="3" key="1">
    <citation type="submission" date="2025-08" db="UniProtKB">
        <authorList>
            <consortium name="RefSeq"/>
        </authorList>
    </citation>
    <scope>IDENTIFICATION</scope>
</reference>
<dbReference type="PANTHER" id="PTHR15420">
    <property type="entry name" value="UBIQUINOL-CYTOCHROME C REDUCTASE COMPLEX 6.4 KD PROTEIN"/>
    <property type="match status" value="1"/>
</dbReference>
<accession>A0A6J1N6F3</accession>
<keyword evidence="2" id="KW-1185">Reference proteome</keyword>
<keyword evidence="1" id="KW-0472">Membrane</keyword>
<gene>
    <name evidence="3" type="primary">LOC112047699</name>
</gene>
<evidence type="ECO:0000313" key="3">
    <source>
        <dbReference type="RefSeq" id="XP_023940672.2"/>
    </source>
</evidence>
<dbReference type="OrthoDB" id="15743at2759"/>
<keyword evidence="1" id="KW-0812">Transmembrane</keyword>
<dbReference type="Gene3D" id="1.20.5.220">
    <property type="match status" value="1"/>
</dbReference>
<dbReference type="Proteomes" id="UP001652582">
    <property type="component" value="Chromosome 12"/>
</dbReference>
<dbReference type="Pfam" id="PF08997">
    <property type="entry name" value="UCR_6-4kD"/>
    <property type="match status" value="1"/>
</dbReference>
<dbReference type="SUPFAM" id="SSF81518">
    <property type="entry name" value="Subunit XI (6.4 kDa protein) of cytochrome bc1 complex (Ubiquinol-cytochrome c reductase)"/>
    <property type="match status" value="1"/>
</dbReference>
<protein>
    <submittedName>
        <fullName evidence="3">Uncharacterized protein LOC112047699</fullName>
    </submittedName>
</protein>
<organism evidence="2 3">
    <name type="scientific">Bicyclus anynana</name>
    <name type="common">Squinting bush brown butterfly</name>
    <dbReference type="NCBI Taxonomy" id="110368"/>
    <lineage>
        <taxon>Eukaryota</taxon>
        <taxon>Metazoa</taxon>
        <taxon>Ecdysozoa</taxon>
        <taxon>Arthropoda</taxon>
        <taxon>Hexapoda</taxon>
        <taxon>Insecta</taxon>
        <taxon>Pterygota</taxon>
        <taxon>Neoptera</taxon>
        <taxon>Endopterygota</taxon>
        <taxon>Lepidoptera</taxon>
        <taxon>Glossata</taxon>
        <taxon>Ditrysia</taxon>
        <taxon>Papilionoidea</taxon>
        <taxon>Nymphalidae</taxon>
        <taxon>Satyrinae</taxon>
        <taxon>Satyrini</taxon>
        <taxon>Mycalesina</taxon>
        <taxon>Bicyclus</taxon>
    </lineage>
</organism>
<dbReference type="PANTHER" id="PTHR15420:SF2">
    <property type="entry name" value="CYTOCHROME B-C1 COMPLEX SUBUNIT 10"/>
    <property type="match status" value="1"/>
</dbReference>
<sequence length="58" mass="6386">MLGRLGRKQAEIAASFVPSALGYGGGSFLVLLYMTDWKVFVTKIPFYGSQFKDLPPSE</sequence>
<dbReference type="GO" id="GO:0005743">
    <property type="term" value="C:mitochondrial inner membrane"/>
    <property type="evidence" value="ECO:0007669"/>
    <property type="project" value="TreeGrafter"/>
</dbReference>
<name>A0A6J1N6F3_BICAN</name>
<dbReference type="InterPro" id="IPR015089">
    <property type="entry name" value="UQCR"/>
</dbReference>
<dbReference type="AlphaFoldDB" id="A0A6J1N6F3"/>
<dbReference type="RefSeq" id="XP_023940672.2">
    <property type="nucleotide sequence ID" value="XM_024084904.2"/>
</dbReference>
<dbReference type="InterPro" id="IPR029027">
    <property type="entry name" value="Single_a-helix_sf"/>
</dbReference>
<dbReference type="GO" id="GO:0006122">
    <property type="term" value="P:mitochondrial electron transport, ubiquinol to cytochrome c"/>
    <property type="evidence" value="ECO:0007669"/>
    <property type="project" value="InterPro"/>
</dbReference>
<feature type="transmembrane region" description="Helical" evidence="1">
    <location>
        <begin position="12"/>
        <end position="34"/>
    </location>
</feature>
<proteinExistence type="predicted"/>